<dbReference type="HAMAP" id="MF_01334">
    <property type="entry name" value="Ribosomal_bL25_CTC"/>
    <property type="match status" value="1"/>
</dbReference>
<dbReference type="InterPro" id="IPR001021">
    <property type="entry name" value="Ribosomal_bL25_long"/>
</dbReference>
<dbReference type="InterPro" id="IPR029751">
    <property type="entry name" value="Ribosomal_L25_dom"/>
</dbReference>
<dbReference type="NCBIfam" id="TIGR00731">
    <property type="entry name" value="bL25_bact_ctc"/>
    <property type="match status" value="1"/>
</dbReference>
<dbReference type="PANTHER" id="PTHR33284:SF1">
    <property type="entry name" value="RIBOSOMAL PROTEIN L25_GLN-TRNA SYNTHETASE, ANTI-CODON-BINDING DOMAIN-CONTAINING PROTEIN"/>
    <property type="match status" value="1"/>
</dbReference>
<evidence type="ECO:0000256" key="1">
    <source>
        <dbReference type="ARBA" id="ARBA00022730"/>
    </source>
</evidence>
<dbReference type="GO" id="GO:0006412">
    <property type="term" value="P:translation"/>
    <property type="evidence" value="ECO:0007669"/>
    <property type="project" value="UniProtKB-UniRule"/>
</dbReference>
<dbReference type="Pfam" id="PF01386">
    <property type="entry name" value="Ribosomal_L25p"/>
    <property type="match status" value="1"/>
</dbReference>
<dbReference type="Proteomes" id="UP000220922">
    <property type="component" value="Unassembled WGS sequence"/>
</dbReference>
<sequence length="212" mass="23480">MRTEYTIPAQKRMVLGKKVKHLRTQGLLPATVYGRGIEPVSIQLDSKAFNLMFRQAGRTSLIDLFIDGQLMSVFVQDVQRHPVKRDILHVDFKAVDLKRVIQVEVPVIAVGESPVIVRGDALLNHALQTVMVEALPAELPQHIEVDISVLDQMDKSIHAGDLAASGTYKVLTSANTVVLSLTQLRATTETEDEAAVVTEPELIRRPRGDDEE</sequence>
<dbReference type="InterPro" id="IPR011035">
    <property type="entry name" value="Ribosomal_bL25/Gln-tRNA_synth"/>
</dbReference>
<dbReference type="OrthoDB" id="9790002at2"/>
<dbReference type="AlphaFoldDB" id="A0A2H3KHD8"/>
<gene>
    <name evidence="5" type="primary">rplY</name>
    <name evidence="5" type="synonym">ctc</name>
    <name evidence="8" type="ORF">A9Q02_04550</name>
</gene>
<dbReference type="Gene3D" id="2.170.120.20">
    <property type="entry name" value="Ribosomal protein L25, beta domain"/>
    <property type="match status" value="1"/>
</dbReference>
<protein>
    <recommendedName>
        <fullName evidence="5">Large ribosomal subunit protein bL25</fullName>
    </recommendedName>
    <alternativeName>
        <fullName evidence="5">General stress protein CTC</fullName>
    </alternativeName>
</protein>
<evidence type="ECO:0000256" key="5">
    <source>
        <dbReference type="HAMAP-Rule" id="MF_01334"/>
    </source>
</evidence>
<dbReference type="Pfam" id="PF14693">
    <property type="entry name" value="Ribosomal_TL5_C"/>
    <property type="match status" value="1"/>
</dbReference>
<organism evidence="8 9">
    <name type="scientific">Candidatus Chloroploca asiatica</name>
    <dbReference type="NCBI Taxonomy" id="1506545"/>
    <lineage>
        <taxon>Bacteria</taxon>
        <taxon>Bacillati</taxon>
        <taxon>Chloroflexota</taxon>
        <taxon>Chloroflexia</taxon>
        <taxon>Chloroflexales</taxon>
        <taxon>Chloroflexineae</taxon>
        <taxon>Oscillochloridaceae</taxon>
        <taxon>Candidatus Chloroploca</taxon>
    </lineage>
</organism>
<comment type="caution">
    <text evidence="8">The sequence shown here is derived from an EMBL/GenBank/DDBJ whole genome shotgun (WGS) entry which is preliminary data.</text>
</comment>
<evidence type="ECO:0000256" key="2">
    <source>
        <dbReference type="ARBA" id="ARBA00022884"/>
    </source>
</evidence>
<keyword evidence="3 5" id="KW-0689">Ribosomal protein</keyword>
<dbReference type="CDD" id="cd00495">
    <property type="entry name" value="Ribosomal_L25_TL5_CTC"/>
    <property type="match status" value="1"/>
</dbReference>
<comment type="similarity">
    <text evidence="5">Belongs to the bacterial ribosomal protein bL25 family. CTC subfamily.</text>
</comment>
<name>A0A2H3KHD8_9CHLR</name>
<comment type="subunit">
    <text evidence="5">Part of the 50S ribosomal subunit; part of the 5S rRNA/L5/L18/L25 subcomplex. Contacts the 5S rRNA. Binds to the 5S rRNA independently of L5 and L18.</text>
</comment>
<dbReference type="InterPro" id="IPR020056">
    <property type="entry name" value="Rbsml_bL25/Gln-tRNA_synth_N"/>
</dbReference>
<dbReference type="InterPro" id="IPR020057">
    <property type="entry name" value="Ribosomal_bL25_b-dom"/>
</dbReference>
<keyword evidence="2 5" id="KW-0694">RNA-binding</keyword>
<keyword evidence="9" id="KW-1185">Reference proteome</keyword>
<comment type="function">
    <text evidence="5">This is one of the proteins that binds to the 5S RNA in the ribosome where it forms part of the central protuberance.</text>
</comment>
<dbReference type="PANTHER" id="PTHR33284">
    <property type="entry name" value="RIBOSOMAL PROTEIN L25/GLN-TRNA SYNTHETASE, ANTI-CODON-BINDING DOMAIN-CONTAINING PROTEIN"/>
    <property type="match status" value="1"/>
</dbReference>
<dbReference type="GO" id="GO:0003735">
    <property type="term" value="F:structural constituent of ribosome"/>
    <property type="evidence" value="ECO:0007669"/>
    <property type="project" value="InterPro"/>
</dbReference>
<dbReference type="NCBIfam" id="NF004612">
    <property type="entry name" value="PRK05943.1"/>
    <property type="match status" value="1"/>
</dbReference>
<evidence type="ECO:0000256" key="3">
    <source>
        <dbReference type="ARBA" id="ARBA00022980"/>
    </source>
</evidence>
<feature type="domain" description="Large ribosomal subunit protein bL25 beta" evidence="7">
    <location>
        <begin position="101"/>
        <end position="183"/>
    </location>
</feature>
<feature type="domain" description="Large ribosomal subunit protein bL25 L25" evidence="6">
    <location>
        <begin position="8"/>
        <end position="92"/>
    </location>
</feature>
<dbReference type="InterPro" id="IPR037121">
    <property type="entry name" value="Ribosomal_bL25_C"/>
</dbReference>
<reference evidence="8 9" key="1">
    <citation type="submission" date="2016-05" db="EMBL/GenBank/DDBJ databases">
        <authorList>
            <person name="Lavstsen T."/>
            <person name="Jespersen J.S."/>
        </authorList>
    </citation>
    <scope>NUCLEOTIDE SEQUENCE [LARGE SCALE GENOMIC DNA]</scope>
    <source>
        <strain evidence="8 9">B7-9</strain>
    </source>
</reference>
<dbReference type="InterPro" id="IPR020930">
    <property type="entry name" value="Ribosomal_uL5_bac-type"/>
</dbReference>
<keyword evidence="1 5" id="KW-0699">rRNA-binding</keyword>
<dbReference type="EMBL" id="LYXE01000157">
    <property type="protein sequence ID" value="PDV97184.1"/>
    <property type="molecule type" value="Genomic_DNA"/>
</dbReference>
<dbReference type="GO" id="GO:0008097">
    <property type="term" value="F:5S rRNA binding"/>
    <property type="evidence" value="ECO:0007669"/>
    <property type="project" value="InterPro"/>
</dbReference>
<evidence type="ECO:0000259" key="6">
    <source>
        <dbReference type="Pfam" id="PF01386"/>
    </source>
</evidence>
<evidence type="ECO:0000313" key="9">
    <source>
        <dbReference type="Proteomes" id="UP000220922"/>
    </source>
</evidence>
<dbReference type="Gene3D" id="2.40.240.10">
    <property type="entry name" value="Ribosomal Protein L25, Chain P"/>
    <property type="match status" value="1"/>
</dbReference>
<evidence type="ECO:0000259" key="7">
    <source>
        <dbReference type="Pfam" id="PF14693"/>
    </source>
</evidence>
<accession>A0A2H3KHD8</accession>
<evidence type="ECO:0000313" key="8">
    <source>
        <dbReference type="EMBL" id="PDV97184.1"/>
    </source>
</evidence>
<evidence type="ECO:0000256" key="4">
    <source>
        <dbReference type="ARBA" id="ARBA00023274"/>
    </source>
</evidence>
<keyword evidence="4 5" id="KW-0687">Ribonucleoprotein</keyword>
<dbReference type="SUPFAM" id="SSF50715">
    <property type="entry name" value="Ribosomal protein L25-like"/>
    <property type="match status" value="1"/>
</dbReference>
<dbReference type="GO" id="GO:0022625">
    <property type="term" value="C:cytosolic large ribosomal subunit"/>
    <property type="evidence" value="ECO:0007669"/>
    <property type="project" value="TreeGrafter"/>
</dbReference>
<dbReference type="RefSeq" id="WP_097654607.1">
    <property type="nucleotide sequence ID" value="NZ_LYXE01000157.1"/>
</dbReference>
<proteinExistence type="inferred from homology"/>